<feature type="region of interest" description="Disordered" evidence="1">
    <location>
        <begin position="153"/>
        <end position="181"/>
    </location>
</feature>
<dbReference type="InterPro" id="IPR052980">
    <property type="entry name" value="Crinkler_effector"/>
</dbReference>
<keyword evidence="3" id="KW-1185">Reference proteome</keyword>
<sequence>MSRYNYTVYLPDNRLPLPYLFSVSEQTRAQELESQIRVHPNFQPCLGQDIIYLFKYGEAPNRDVRLESVLKWLGTQSVERDAIEPIVELAEHLPRQPNAGNGRIIDIVIVTQSIFDSCTKSYSGHQRAPSLPKDLTQRQQSVEAPVYSIGTEQTTSASLPGIDEEFGGSASRKRPRLSGSPTRIADPSWPRLLHSMEDTLMHRHAFAIYDFLWKNKAHWDQIIDTKVEKVPDLASSVTASDEPEPSTRVQATFIELNKIPGLEDIVKSWLPMRHFLIRQEYVEFDNFVESGKGEGFMNTLLLGQPGIGKSVYLTYCLLRRLVAGKSTIFSLSPTARYVFLDQGAYWVPDRSVFLLQEALDNDNDGLILYDINNAQGHAMDTRSLKFWDSIVASSPSEHRFKSWEKDNTATSRRFVMKTWSWSEVYLSRDASKIQRGLDEWRRAFTNFGGSVRRLFHNMDNVIERKIDTRVQLIDGNQLRILLSDASVFFNSTSHDIIQINPLSYYGTIDRQVPDGTLISGFISHKLVLKQKKELAAAFRDSFLSLLKNPGSASCAGVLFEQMAQQYVFNSRAEPYHLTSLDDPPQRLSVNLSHIDGVEYFDKFLSPNFLSSKYYRPISSTFPGIDSFAFEVKDQGVIKGMVAFQFTVSSSHPIEVKFFKEIWPLISQYFDFVKFVFVVPKETVIALQQIKLAADCRVWTPRIQQYVLAIDADADKFWE</sequence>
<dbReference type="PANTHER" id="PTHR33129:SF1">
    <property type="entry name" value="ATP-BINDING PROTEIN"/>
    <property type="match status" value="1"/>
</dbReference>
<evidence type="ECO:0000313" key="3">
    <source>
        <dbReference type="Proteomes" id="UP001385951"/>
    </source>
</evidence>
<accession>A0AAW0FX77</accession>
<evidence type="ECO:0000313" key="2">
    <source>
        <dbReference type="EMBL" id="KAK7682794.1"/>
    </source>
</evidence>
<protein>
    <submittedName>
        <fullName evidence="2">Uncharacterized protein</fullName>
    </submittedName>
</protein>
<gene>
    <name evidence="2" type="ORF">QCA50_014178</name>
</gene>
<proteinExistence type="predicted"/>
<dbReference type="Proteomes" id="UP001385951">
    <property type="component" value="Unassembled WGS sequence"/>
</dbReference>
<dbReference type="AlphaFoldDB" id="A0AAW0FX77"/>
<comment type="caution">
    <text evidence="2">The sequence shown here is derived from an EMBL/GenBank/DDBJ whole genome shotgun (WGS) entry which is preliminary data.</text>
</comment>
<evidence type="ECO:0000256" key="1">
    <source>
        <dbReference type="SAM" id="MobiDB-lite"/>
    </source>
</evidence>
<reference evidence="2 3" key="1">
    <citation type="submission" date="2022-09" db="EMBL/GenBank/DDBJ databases">
        <authorList>
            <person name="Palmer J.M."/>
        </authorList>
    </citation>
    <scope>NUCLEOTIDE SEQUENCE [LARGE SCALE GENOMIC DNA]</scope>
    <source>
        <strain evidence="2 3">DSM 7382</strain>
    </source>
</reference>
<name>A0AAW0FX77_9APHY</name>
<organism evidence="2 3">
    <name type="scientific">Cerrena zonata</name>
    <dbReference type="NCBI Taxonomy" id="2478898"/>
    <lineage>
        <taxon>Eukaryota</taxon>
        <taxon>Fungi</taxon>
        <taxon>Dikarya</taxon>
        <taxon>Basidiomycota</taxon>
        <taxon>Agaricomycotina</taxon>
        <taxon>Agaricomycetes</taxon>
        <taxon>Polyporales</taxon>
        <taxon>Cerrenaceae</taxon>
        <taxon>Cerrena</taxon>
    </lineage>
</organism>
<dbReference type="EMBL" id="JASBNA010000034">
    <property type="protein sequence ID" value="KAK7682794.1"/>
    <property type="molecule type" value="Genomic_DNA"/>
</dbReference>
<dbReference type="PANTHER" id="PTHR33129">
    <property type="entry name" value="PROTEIN KINASE DOMAIN-CONTAINING PROTEIN-RELATED"/>
    <property type="match status" value="1"/>
</dbReference>